<dbReference type="EMBL" id="BMLX01000007">
    <property type="protein sequence ID" value="GGP23694.1"/>
    <property type="molecule type" value="Genomic_DNA"/>
</dbReference>
<name>A0ABQ2PEL4_9NEIS</name>
<dbReference type="PANTHER" id="PTHR10357">
    <property type="entry name" value="ALPHA-AMYLASE FAMILY MEMBER"/>
    <property type="match status" value="1"/>
</dbReference>
<dbReference type="Pfam" id="PF00128">
    <property type="entry name" value="Alpha-amylase"/>
    <property type="match status" value="1"/>
</dbReference>
<evidence type="ECO:0000259" key="2">
    <source>
        <dbReference type="SMART" id="SM00642"/>
    </source>
</evidence>
<dbReference type="RefSeq" id="WP_188706377.1">
    <property type="nucleotide sequence ID" value="NZ_BMLX01000007.1"/>
</dbReference>
<dbReference type="Gene3D" id="2.60.40.1180">
    <property type="entry name" value="Golgi alpha-mannosidase II"/>
    <property type="match status" value="1"/>
</dbReference>
<evidence type="ECO:0000256" key="1">
    <source>
        <dbReference type="ARBA" id="ARBA00008061"/>
    </source>
</evidence>
<proteinExistence type="inferred from homology"/>
<comment type="similarity">
    <text evidence="1">Belongs to the glycosyl hydrolase 13 family.</text>
</comment>
<evidence type="ECO:0000313" key="3">
    <source>
        <dbReference type="EMBL" id="GGP23694.1"/>
    </source>
</evidence>
<sequence>MSTQPIAQAQQTASWWRGAVIYQVYPRSFADSNGDGVGDLNGITAHLDYIASLGVDAVWISPFFKSPMKDFGYDVSDYHDVDPLFGNLDDFDRLLAKAHSLGLKIIIDQVLSHTSDQHAWFKASRQDRTNDHADWYIWADPQADGTPPNNWLSIFGGPSWRWDTRRLQYYMHNFLSSQPDLNFHNPKVQDAILGEIEFWLKRGVDGFRFDACNYHFHDPQLRSNPPATVRDTASVSVENPYGYQAHLHDKTQPENVAFLQRIRTLLDQYGAMSVGEVGDDNSIAIMAQYTNGGDKLNMAYSFNLLTADFSAAHIRKQVQDLEAQIKDGWGCWTTGNHDSVRVVTRWGKDTQHPRFAPMIVAMETALRGSACLYQGEELGLPEAQLSFEQLQDPYGITMWPEFKGRDGCRTPMPWQHNAPHAGFSQADTWLPVVAPHVPLAVDTQEPNSDSTLNAYRRILHWRKTQPALITGDITFLKSAEPILAFTRSQDGHSIVAVFNLSDTDTTFDLPVAAAELAGHGLTGASLSGKTLTLGAWGGWFGTVKA</sequence>
<dbReference type="InterPro" id="IPR045857">
    <property type="entry name" value="O16G_dom_2"/>
</dbReference>
<dbReference type="SUPFAM" id="SSF51445">
    <property type="entry name" value="(Trans)glycosidases"/>
    <property type="match status" value="1"/>
</dbReference>
<dbReference type="InterPro" id="IPR006047">
    <property type="entry name" value="GH13_cat_dom"/>
</dbReference>
<dbReference type="InterPro" id="IPR017853">
    <property type="entry name" value="GH"/>
</dbReference>
<gene>
    <name evidence="3" type="primary">algA</name>
    <name evidence="3" type="ORF">GCM10010970_36940</name>
</gene>
<dbReference type="Gene3D" id="3.90.400.10">
    <property type="entry name" value="Oligo-1,6-glucosidase, Domain 2"/>
    <property type="match status" value="1"/>
</dbReference>
<reference evidence="4" key="1">
    <citation type="journal article" date="2019" name="Int. J. Syst. Evol. Microbiol.">
        <title>The Global Catalogue of Microorganisms (GCM) 10K type strain sequencing project: providing services to taxonomists for standard genome sequencing and annotation.</title>
        <authorList>
            <consortium name="The Broad Institute Genomics Platform"/>
            <consortium name="The Broad Institute Genome Sequencing Center for Infectious Disease"/>
            <person name="Wu L."/>
            <person name="Ma J."/>
        </authorList>
    </citation>
    <scope>NUCLEOTIDE SEQUENCE [LARGE SCALE GENOMIC DNA]</scope>
    <source>
        <strain evidence="4">CGMCC 1.8859</strain>
    </source>
</reference>
<dbReference type="SMART" id="SM00642">
    <property type="entry name" value="Aamy"/>
    <property type="match status" value="1"/>
</dbReference>
<accession>A0ABQ2PEL4</accession>
<feature type="domain" description="Glycosyl hydrolase family 13 catalytic" evidence="2">
    <location>
        <begin position="23"/>
        <end position="409"/>
    </location>
</feature>
<organism evidence="3 4">
    <name type="scientific">Silvimonas iriomotensis</name>
    <dbReference type="NCBI Taxonomy" id="449662"/>
    <lineage>
        <taxon>Bacteria</taxon>
        <taxon>Pseudomonadati</taxon>
        <taxon>Pseudomonadota</taxon>
        <taxon>Betaproteobacteria</taxon>
        <taxon>Neisseriales</taxon>
        <taxon>Chitinibacteraceae</taxon>
        <taxon>Silvimonas</taxon>
    </lineage>
</organism>
<keyword evidence="4" id="KW-1185">Reference proteome</keyword>
<evidence type="ECO:0000313" key="4">
    <source>
        <dbReference type="Proteomes" id="UP000637267"/>
    </source>
</evidence>
<dbReference type="SUPFAM" id="SSF51011">
    <property type="entry name" value="Glycosyl hydrolase domain"/>
    <property type="match status" value="1"/>
</dbReference>
<dbReference type="Proteomes" id="UP000637267">
    <property type="component" value="Unassembled WGS sequence"/>
</dbReference>
<comment type="caution">
    <text evidence="3">The sequence shown here is derived from an EMBL/GenBank/DDBJ whole genome shotgun (WGS) entry which is preliminary data.</text>
</comment>
<dbReference type="CDD" id="cd11330">
    <property type="entry name" value="AmyAc_OligoGlu"/>
    <property type="match status" value="1"/>
</dbReference>
<protein>
    <submittedName>
        <fullName evidence="3">Alpha-glucosidase</fullName>
    </submittedName>
</protein>
<dbReference type="PANTHER" id="PTHR10357:SF179">
    <property type="entry name" value="NEUTRAL AND BASIC AMINO ACID TRANSPORT PROTEIN RBAT"/>
    <property type="match status" value="1"/>
</dbReference>
<dbReference type="Gene3D" id="3.20.20.80">
    <property type="entry name" value="Glycosidases"/>
    <property type="match status" value="1"/>
</dbReference>
<dbReference type="InterPro" id="IPR013780">
    <property type="entry name" value="Glyco_hydro_b"/>
</dbReference>